<organism evidence="4 5">
    <name type="scientific">Brucella daejeonensis</name>
    <dbReference type="NCBI Taxonomy" id="659015"/>
    <lineage>
        <taxon>Bacteria</taxon>
        <taxon>Pseudomonadati</taxon>
        <taxon>Pseudomonadota</taxon>
        <taxon>Alphaproteobacteria</taxon>
        <taxon>Hyphomicrobiales</taxon>
        <taxon>Brucellaceae</taxon>
        <taxon>Brucella/Ochrobactrum group</taxon>
        <taxon>Brucella</taxon>
    </lineage>
</organism>
<keyword evidence="4" id="KW-0687">Ribonucleoprotein</keyword>
<sequence length="155" mass="17153">MEKDAAIFIRKAGLADVTVIVAMLADDALGAQREDTRFPLRDEYRNAFAAIDADPNQLLAVVERDREIIGCMQISFIPGLSRLGLWRGQIESVRIASTVRGGGIGRQMIDWAIAQCRERGCGLVQLTTDKSRADALRFYRSLGFVDSHEGLKLTL</sequence>
<keyword evidence="5" id="KW-1185">Reference proteome</keyword>
<dbReference type="PANTHER" id="PTHR43877">
    <property type="entry name" value="AMINOALKYLPHOSPHONATE N-ACETYLTRANSFERASE-RELATED-RELATED"/>
    <property type="match status" value="1"/>
</dbReference>
<keyword evidence="1" id="KW-0808">Transferase</keyword>
<dbReference type="SUPFAM" id="SSF55729">
    <property type="entry name" value="Acyl-CoA N-acyltransferases (Nat)"/>
    <property type="match status" value="1"/>
</dbReference>
<evidence type="ECO:0000256" key="2">
    <source>
        <dbReference type="ARBA" id="ARBA00023315"/>
    </source>
</evidence>
<dbReference type="EMBL" id="JACIJG010000009">
    <property type="protein sequence ID" value="MBB5702729.1"/>
    <property type="molecule type" value="Genomic_DNA"/>
</dbReference>
<proteinExistence type="predicted"/>
<evidence type="ECO:0000256" key="1">
    <source>
        <dbReference type="ARBA" id="ARBA00022679"/>
    </source>
</evidence>
<keyword evidence="4" id="KW-0689">Ribosomal protein</keyword>
<dbReference type="PANTHER" id="PTHR43877:SF2">
    <property type="entry name" value="AMINOALKYLPHOSPHONATE N-ACETYLTRANSFERASE-RELATED"/>
    <property type="match status" value="1"/>
</dbReference>
<reference evidence="4 5" key="1">
    <citation type="submission" date="2020-08" db="EMBL/GenBank/DDBJ databases">
        <title>Genomic Encyclopedia of Type Strains, Phase IV (KMG-IV): sequencing the most valuable type-strain genomes for metagenomic binning, comparative biology and taxonomic classification.</title>
        <authorList>
            <person name="Goeker M."/>
        </authorList>
    </citation>
    <scope>NUCLEOTIDE SEQUENCE [LARGE SCALE GENOMIC DNA]</scope>
    <source>
        <strain evidence="4 5">DSM 26944</strain>
    </source>
</reference>
<name>A0A7W9AY25_9HYPH</name>
<evidence type="ECO:0000313" key="4">
    <source>
        <dbReference type="EMBL" id="MBB5702729.1"/>
    </source>
</evidence>
<dbReference type="InterPro" id="IPR000182">
    <property type="entry name" value="GNAT_dom"/>
</dbReference>
<evidence type="ECO:0000313" key="5">
    <source>
        <dbReference type="Proteomes" id="UP000555546"/>
    </source>
</evidence>
<dbReference type="RefSeq" id="WP_183653069.1">
    <property type="nucleotide sequence ID" value="NZ_JACIJG010000009.1"/>
</dbReference>
<dbReference type="GO" id="GO:0005840">
    <property type="term" value="C:ribosome"/>
    <property type="evidence" value="ECO:0007669"/>
    <property type="project" value="UniProtKB-KW"/>
</dbReference>
<gene>
    <name evidence="4" type="ORF">FHS76_002618</name>
</gene>
<dbReference type="CDD" id="cd04301">
    <property type="entry name" value="NAT_SF"/>
    <property type="match status" value="1"/>
</dbReference>
<dbReference type="InterPro" id="IPR016181">
    <property type="entry name" value="Acyl_CoA_acyltransferase"/>
</dbReference>
<dbReference type="AlphaFoldDB" id="A0A7W9AY25"/>
<dbReference type="Pfam" id="PF00583">
    <property type="entry name" value="Acetyltransf_1"/>
    <property type="match status" value="1"/>
</dbReference>
<dbReference type="Gene3D" id="3.40.630.30">
    <property type="match status" value="1"/>
</dbReference>
<dbReference type="Proteomes" id="UP000555546">
    <property type="component" value="Unassembled WGS sequence"/>
</dbReference>
<accession>A0A7W9AY25</accession>
<evidence type="ECO:0000259" key="3">
    <source>
        <dbReference type="PROSITE" id="PS51186"/>
    </source>
</evidence>
<dbReference type="InterPro" id="IPR050832">
    <property type="entry name" value="Bact_Acetyltransf"/>
</dbReference>
<feature type="domain" description="N-acetyltransferase" evidence="3">
    <location>
        <begin position="7"/>
        <end position="155"/>
    </location>
</feature>
<keyword evidence="2" id="KW-0012">Acyltransferase</keyword>
<protein>
    <submittedName>
        <fullName evidence="4">Ribosomal protein S18 acetylase RimI-like enzyme</fullName>
    </submittedName>
</protein>
<comment type="caution">
    <text evidence="4">The sequence shown here is derived from an EMBL/GenBank/DDBJ whole genome shotgun (WGS) entry which is preliminary data.</text>
</comment>
<dbReference type="GO" id="GO:0016747">
    <property type="term" value="F:acyltransferase activity, transferring groups other than amino-acyl groups"/>
    <property type="evidence" value="ECO:0007669"/>
    <property type="project" value="InterPro"/>
</dbReference>
<dbReference type="PROSITE" id="PS51186">
    <property type="entry name" value="GNAT"/>
    <property type="match status" value="1"/>
</dbReference>